<dbReference type="InterPro" id="IPR011990">
    <property type="entry name" value="TPR-like_helical_dom_sf"/>
</dbReference>
<evidence type="ECO:0000313" key="3">
    <source>
        <dbReference type="EMBL" id="MFB9643384.1"/>
    </source>
</evidence>
<dbReference type="Gene3D" id="3.40.50.300">
    <property type="entry name" value="P-loop containing nucleotide triphosphate hydrolases"/>
    <property type="match status" value="1"/>
</dbReference>
<name>A0ABV5SSS2_9MICO</name>
<dbReference type="InterPro" id="IPR041664">
    <property type="entry name" value="AAA_16"/>
</dbReference>
<dbReference type="CDD" id="cd06170">
    <property type="entry name" value="LuxR_C_like"/>
    <property type="match status" value="1"/>
</dbReference>
<keyword evidence="4" id="KW-1185">Reference proteome</keyword>
<dbReference type="RefSeq" id="WP_157425157.1">
    <property type="nucleotide sequence ID" value="NZ_BAAANI010000004.1"/>
</dbReference>
<proteinExistence type="predicted"/>
<feature type="domain" description="HTH luxR-type" evidence="2">
    <location>
        <begin position="678"/>
        <end position="743"/>
    </location>
</feature>
<dbReference type="PROSITE" id="PS50043">
    <property type="entry name" value="HTH_LUXR_2"/>
    <property type="match status" value="1"/>
</dbReference>
<dbReference type="Pfam" id="PF13191">
    <property type="entry name" value="AAA_16"/>
    <property type="match status" value="1"/>
</dbReference>
<dbReference type="InterPro" id="IPR027417">
    <property type="entry name" value="P-loop_NTPase"/>
</dbReference>
<feature type="region of interest" description="Disordered" evidence="1">
    <location>
        <begin position="1"/>
        <end position="36"/>
    </location>
</feature>
<protein>
    <submittedName>
        <fullName evidence="3">AAA family ATPase</fullName>
    </submittedName>
</protein>
<dbReference type="InterPro" id="IPR059106">
    <property type="entry name" value="WHD_MalT"/>
</dbReference>
<dbReference type="SUPFAM" id="SSF46894">
    <property type="entry name" value="C-terminal effector domain of the bipartite response regulators"/>
    <property type="match status" value="1"/>
</dbReference>
<evidence type="ECO:0000259" key="2">
    <source>
        <dbReference type="PROSITE" id="PS50043"/>
    </source>
</evidence>
<feature type="compositionally biased region" description="Basic and acidic residues" evidence="1">
    <location>
        <begin position="7"/>
        <end position="17"/>
    </location>
</feature>
<dbReference type="SMART" id="SM00421">
    <property type="entry name" value="HTH_LUXR"/>
    <property type="match status" value="1"/>
</dbReference>
<evidence type="ECO:0000256" key="1">
    <source>
        <dbReference type="SAM" id="MobiDB-lite"/>
    </source>
</evidence>
<organism evidence="3 4">
    <name type="scientific">Agromyces lapidis</name>
    <dbReference type="NCBI Taxonomy" id="279574"/>
    <lineage>
        <taxon>Bacteria</taxon>
        <taxon>Bacillati</taxon>
        <taxon>Actinomycetota</taxon>
        <taxon>Actinomycetes</taxon>
        <taxon>Micrococcales</taxon>
        <taxon>Microbacteriaceae</taxon>
        <taxon>Agromyces</taxon>
    </lineage>
</organism>
<reference evidence="3 4" key="1">
    <citation type="submission" date="2024-09" db="EMBL/GenBank/DDBJ databases">
        <authorList>
            <person name="Sun Q."/>
            <person name="Mori K."/>
        </authorList>
    </citation>
    <scope>NUCLEOTIDE SEQUENCE [LARGE SCALE GENOMIC DNA]</scope>
    <source>
        <strain evidence="3 4">JCM 14321</strain>
    </source>
</reference>
<dbReference type="InterPro" id="IPR000792">
    <property type="entry name" value="Tscrpt_reg_LuxR_C"/>
</dbReference>
<evidence type="ECO:0000313" key="4">
    <source>
        <dbReference type="Proteomes" id="UP001589667"/>
    </source>
</evidence>
<dbReference type="InterPro" id="IPR016032">
    <property type="entry name" value="Sig_transdc_resp-reg_C-effctor"/>
</dbReference>
<dbReference type="Gene3D" id="1.25.40.10">
    <property type="entry name" value="Tetratricopeptide repeat domain"/>
    <property type="match status" value="1"/>
</dbReference>
<gene>
    <name evidence="3" type="ORF">ACFFQV_13885</name>
</gene>
<dbReference type="Pfam" id="PF00196">
    <property type="entry name" value="GerE"/>
    <property type="match status" value="1"/>
</dbReference>
<dbReference type="Proteomes" id="UP001589667">
    <property type="component" value="Unassembled WGS sequence"/>
</dbReference>
<dbReference type="SUPFAM" id="SSF52540">
    <property type="entry name" value="P-loop containing nucleoside triphosphate hydrolases"/>
    <property type="match status" value="1"/>
</dbReference>
<dbReference type="InterPro" id="IPR036388">
    <property type="entry name" value="WH-like_DNA-bd_sf"/>
</dbReference>
<dbReference type="EMBL" id="JBHMBL010000003">
    <property type="protein sequence ID" value="MFB9643384.1"/>
    <property type="molecule type" value="Genomic_DNA"/>
</dbReference>
<sequence>MGGLTTVHEDASSRAGDEPASSKFAPPRGRGGGVSRRRLIDRARASRASLVSLAAPAGYGKSTLLREWAELDDRVIVWVSLDRFDNDPSALINLLARAFDRAVPGDERLAAVAALPMTGPAVLGRAAPMLAAAIELVDSPFVLVLDDVHEAATPACQDALEVALARIPTGSQVVMASRRVPEFLSRLRLGGEVVEIGADQLRLDAGDARRVFDTLEAAADDEDLARLVAHTEGWPTGIALAALAARDGGHPVDIDGDDRFVADYLYRACFRALDADDQSFLRRTALLEHLSAGCCDAVLARDDSRARLSELEHRGLFLVPIDRRRGDYRYHQLFREFLLAEFDRVEPGEGPELHRRAAAWCEQHGEVAFAIEHLLAAGDRRRSVRLVAERALGAYQAGELAAVARWMHELGQEAIAGYPPLVVLAGLRAILDGHAAEADGWARLFDRIEYDGPAEFGLPNYDSARAMVRAIMWRDGLAAATADAAFALASESPSSLWYDQALHLIGWTRLLAGETEGAIEAFERASGQAELFGNADSLALSEGELAIIALDRGDVAKADRHVDRGLTAIAEHGMDGYATTTLVLAVGARVAIRRHDAAAAKRLLARAMRDRGLCTHVIPVLAVKVRLELARAFVALGDGSTAAHLLEEVDDLLRVRSGLGTLLDDVAELRSSMEQSRDALGASPLTPAELRLLPYLQTHLTIGEIGDRLFVSRNTVSSQLGSIYRKLRVTTRGAAVERAQELRLLG</sequence>
<dbReference type="Gene3D" id="1.10.10.10">
    <property type="entry name" value="Winged helix-like DNA-binding domain superfamily/Winged helix DNA-binding domain"/>
    <property type="match status" value="1"/>
</dbReference>
<dbReference type="Pfam" id="PF25873">
    <property type="entry name" value="WHD_MalT"/>
    <property type="match status" value="1"/>
</dbReference>
<accession>A0ABV5SSS2</accession>
<comment type="caution">
    <text evidence="3">The sequence shown here is derived from an EMBL/GenBank/DDBJ whole genome shotgun (WGS) entry which is preliminary data.</text>
</comment>